<dbReference type="KEGG" id="aia:AWH56_022345"/>
<evidence type="ECO:0000313" key="2">
    <source>
        <dbReference type="Proteomes" id="UP000180175"/>
    </source>
</evidence>
<evidence type="ECO:0000313" key="1">
    <source>
        <dbReference type="EMBL" id="QOY38720.2"/>
    </source>
</evidence>
<name>A0A7S7RE59_9BACI</name>
<reference evidence="1 2" key="1">
    <citation type="journal article" date="2017" name="Genome Announc.">
        <title>Draft Genome Sequences of Four Alkaliphilic Bacteria Belonging to the Anaerobacillus Genus.</title>
        <authorList>
            <person name="Bassil N.M."/>
            <person name="Lloyd J.R."/>
        </authorList>
    </citation>
    <scope>NUCLEOTIDE SEQUENCE [LARGE SCALE GENOMIC DNA]</scope>
    <source>
        <strain evidence="1 2">NB2006</strain>
    </source>
</reference>
<dbReference type="EMBL" id="CP063356">
    <property type="protein sequence ID" value="QOY38720.2"/>
    <property type="molecule type" value="Genomic_DNA"/>
</dbReference>
<dbReference type="CDD" id="cd07040">
    <property type="entry name" value="HP"/>
    <property type="match status" value="1"/>
</dbReference>
<gene>
    <name evidence="1" type="ORF">AWH56_022345</name>
</gene>
<proteinExistence type="predicted"/>
<dbReference type="Gene3D" id="3.40.50.1240">
    <property type="entry name" value="Phosphoglycerate mutase-like"/>
    <property type="match status" value="1"/>
</dbReference>
<accession>A0A7S7RE59</accession>
<dbReference type="InterPro" id="IPR029033">
    <property type="entry name" value="His_PPase_superfam"/>
</dbReference>
<dbReference type="Proteomes" id="UP000180175">
    <property type="component" value="Chromosome"/>
</dbReference>
<dbReference type="OrthoDB" id="2237472at2"/>
<protein>
    <submittedName>
        <fullName evidence="1">Histidine phosphatase family protein</fullName>
    </submittedName>
</protein>
<dbReference type="SUPFAM" id="SSF53254">
    <property type="entry name" value="Phosphoglycerate mutase-like"/>
    <property type="match status" value="1"/>
</dbReference>
<dbReference type="InterPro" id="IPR013078">
    <property type="entry name" value="His_Pase_superF_clade-1"/>
</dbReference>
<keyword evidence="2" id="KW-1185">Reference proteome</keyword>
<reference evidence="1 2" key="2">
    <citation type="journal article" date="2019" name="Int. J. Syst. Evol. Microbiol.">
        <title>Anaerobacillus isosaccharinicus sp. nov., an alkaliphilic bacterium which degrades isosaccharinic acid.</title>
        <authorList>
            <person name="Bassil N.M."/>
            <person name="Lloyd J.R."/>
        </authorList>
    </citation>
    <scope>NUCLEOTIDE SEQUENCE [LARGE SCALE GENOMIC DNA]</scope>
    <source>
        <strain evidence="1 2">NB2006</strain>
    </source>
</reference>
<organism evidence="1 2">
    <name type="scientific">Anaerobacillus isosaccharinicus</name>
    <dbReference type="NCBI Taxonomy" id="1532552"/>
    <lineage>
        <taxon>Bacteria</taxon>
        <taxon>Bacillati</taxon>
        <taxon>Bacillota</taxon>
        <taxon>Bacilli</taxon>
        <taxon>Bacillales</taxon>
        <taxon>Bacillaceae</taxon>
        <taxon>Anaerobacillus</taxon>
    </lineage>
</organism>
<sequence>MQNNHDFRKTQDGSLNIETANQPYLFNQYEKNVDSNSYREPMRSLLDSLQGGGYILYARHGEATVGVDQPNLNFQNCYTQRNLSANGRSQAAMYGDIFRQLNIPVMTPILASPLCRAVETAVLAFGQDRVQIDPFWAEVLRLSYNISPAQQTNILNYLHSYLEMQPSTGTNRVIIAHSFPAGVGLGRMPDMGTIIIRPLGQGNGYEIVDKLRLADWQRLGG</sequence>
<dbReference type="Pfam" id="PF00300">
    <property type="entry name" value="His_Phos_1"/>
    <property type="match status" value="1"/>
</dbReference>